<proteinExistence type="predicted"/>
<sequence length="140" mass="16041">MLIKRGIVIICIMLGFFVLIGCQQKTDDDNNEIVSYEYLSLDKQYSNEINQWLHKAKKSTDERIYGIDSDDGNQYVYAKGYKQAKVSYTYETFDGKVNSSIKATLLKGQDSDEVLIKITYNTDVDGITLDATDDKDQFYN</sequence>
<evidence type="ECO:0000313" key="2">
    <source>
        <dbReference type="Proteomes" id="UP000618460"/>
    </source>
</evidence>
<reference evidence="1" key="1">
    <citation type="journal article" date="2014" name="Int. J. Syst. Evol. Microbiol.">
        <title>Complete genome sequence of Corynebacterium casei LMG S-19264T (=DSM 44701T), isolated from a smear-ripened cheese.</title>
        <authorList>
            <consortium name="US DOE Joint Genome Institute (JGI-PGF)"/>
            <person name="Walter F."/>
            <person name="Albersmeier A."/>
            <person name="Kalinowski J."/>
            <person name="Ruckert C."/>
        </authorList>
    </citation>
    <scope>NUCLEOTIDE SEQUENCE</scope>
    <source>
        <strain evidence="1">CGMCC 1.6333</strain>
    </source>
</reference>
<protein>
    <submittedName>
        <fullName evidence="1">Uncharacterized protein</fullName>
    </submittedName>
</protein>
<comment type="caution">
    <text evidence="1">The sequence shown here is derived from an EMBL/GenBank/DDBJ whole genome shotgun (WGS) entry which is preliminary data.</text>
</comment>
<accession>A0A917TZ49</accession>
<dbReference type="AlphaFoldDB" id="A0A917TZ49"/>
<dbReference type="Proteomes" id="UP000618460">
    <property type="component" value="Unassembled WGS sequence"/>
</dbReference>
<gene>
    <name evidence="1" type="ORF">GCM10011351_31980</name>
</gene>
<dbReference type="RefSeq" id="WP_117157342.1">
    <property type="nucleotide sequence ID" value="NZ_BMLG01000040.1"/>
</dbReference>
<organism evidence="1 2">
    <name type="scientific">Paraliobacillus quinghaiensis</name>
    <dbReference type="NCBI Taxonomy" id="470815"/>
    <lineage>
        <taxon>Bacteria</taxon>
        <taxon>Bacillati</taxon>
        <taxon>Bacillota</taxon>
        <taxon>Bacilli</taxon>
        <taxon>Bacillales</taxon>
        <taxon>Bacillaceae</taxon>
        <taxon>Paraliobacillus</taxon>
    </lineage>
</organism>
<dbReference type="PROSITE" id="PS51257">
    <property type="entry name" value="PROKAR_LIPOPROTEIN"/>
    <property type="match status" value="1"/>
</dbReference>
<dbReference type="EMBL" id="BMLG01000040">
    <property type="protein sequence ID" value="GGM43591.1"/>
    <property type="molecule type" value="Genomic_DNA"/>
</dbReference>
<name>A0A917TZ49_9BACI</name>
<reference evidence="1" key="2">
    <citation type="submission" date="2020-09" db="EMBL/GenBank/DDBJ databases">
        <authorList>
            <person name="Sun Q."/>
            <person name="Zhou Y."/>
        </authorList>
    </citation>
    <scope>NUCLEOTIDE SEQUENCE</scope>
    <source>
        <strain evidence="1">CGMCC 1.6333</strain>
    </source>
</reference>
<keyword evidence="2" id="KW-1185">Reference proteome</keyword>
<dbReference type="OrthoDB" id="2969254at2"/>
<evidence type="ECO:0000313" key="1">
    <source>
        <dbReference type="EMBL" id="GGM43591.1"/>
    </source>
</evidence>